<name>L0F906_DESDL</name>
<evidence type="ECO:0000259" key="13">
    <source>
        <dbReference type="Pfam" id="PF00365"/>
    </source>
</evidence>
<feature type="binding site" evidence="12">
    <location>
        <begin position="129"/>
        <end position="132"/>
    </location>
    <ligand>
        <name>ATP</name>
        <dbReference type="ChEBI" id="CHEBI:30616"/>
    </ligand>
</feature>
<feature type="binding site" description="in other chain" evidence="12">
    <location>
        <begin position="299"/>
        <end position="302"/>
    </location>
    <ligand>
        <name>substrate</name>
        <note>ligand shared between dimeric partners</note>
    </ligand>
</feature>
<comment type="caution">
    <text evidence="12">Lacks conserved residue(s) required for the propagation of feature annotation.</text>
</comment>
<feature type="active site" description="Proton acceptor" evidence="12">
    <location>
        <position position="154"/>
    </location>
</feature>
<dbReference type="InterPro" id="IPR035966">
    <property type="entry name" value="PKF_sf"/>
</dbReference>
<dbReference type="GO" id="GO:0046872">
    <property type="term" value="F:metal ion binding"/>
    <property type="evidence" value="ECO:0007669"/>
    <property type="project" value="UniProtKB-KW"/>
</dbReference>
<dbReference type="NCBIfam" id="NF002872">
    <property type="entry name" value="PRK03202.1"/>
    <property type="match status" value="1"/>
</dbReference>
<keyword evidence="8 12" id="KW-0418">Kinase</keyword>
<dbReference type="HAMAP" id="MF_01976">
    <property type="entry name" value="Phosphofructokinase_III"/>
    <property type="match status" value="1"/>
</dbReference>
<dbReference type="InterPro" id="IPR000023">
    <property type="entry name" value="Phosphofructokinase_dom"/>
</dbReference>
<evidence type="ECO:0000256" key="8">
    <source>
        <dbReference type="ARBA" id="ARBA00022777"/>
    </source>
</evidence>
<dbReference type="UniPathway" id="UPA00109">
    <property type="reaction ID" value="UER00182"/>
</dbReference>
<feature type="site" description="Important for substrate specificity; cannot use PPi as phosphoryl donor" evidence="12">
    <location>
        <position position="131"/>
    </location>
</feature>
<comment type="pathway">
    <text evidence="3 12">Carbohydrate degradation; glycolysis; D-glyceraldehyde 3-phosphate and glycerone phosphate from D-glucose: step 3/4.</text>
</comment>
<dbReference type="PIRSF" id="PIRSF000532">
    <property type="entry name" value="ATP_PFK_prok"/>
    <property type="match status" value="1"/>
</dbReference>
<reference evidence="15" key="1">
    <citation type="submission" date="2012-02" db="EMBL/GenBank/DDBJ databases">
        <title>Complete sequence of Desulfitobacterium dichloroeliminans LMG P-21439.</title>
        <authorList>
            <person name="Lucas S."/>
            <person name="Han J."/>
            <person name="Lapidus A."/>
            <person name="Cheng J.-F."/>
            <person name="Goodwin L."/>
            <person name="Pitluck S."/>
            <person name="Peters L."/>
            <person name="Ovchinnikova G."/>
            <person name="Teshima H."/>
            <person name="Detter J.C."/>
            <person name="Han C."/>
            <person name="Tapia R."/>
            <person name="Land M."/>
            <person name="Hauser L."/>
            <person name="Kyrpides N."/>
            <person name="Ivanova N."/>
            <person name="Pagani I."/>
            <person name="Kruse T."/>
            <person name="de Vos W.M."/>
            <person name="Boon N."/>
            <person name="Smidt H."/>
            <person name="Woyke T."/>
        </authorList>
    </citation>
    <scope>NUCLEOTIDE SEQUENCE [LARGE SCALE GENOMIC DNA]</scope>
    <source>
        <strain evidence="15">LMG P-21439 / DCA1</strain>
    </source>
</reference>
<keyword evidence="6 12" id="KW-0479">Metal-binding</keyword>
<feature type="binding site" evidence="12">
    <location>
        <position position="130"/>
    </location>
    <ligand>
        <name>Mg(2+)</name>
        <dbReference type="ChEBI" id="CHEBI:18420"/>
        <note>catalytic</note>
    </ligand>
</feature>
<dbReference type="Gene3D" id="3.40.50.460">
    <property type="entry name" value="Phosphofructokinase domain"/>
    <property type="match status" value="1"/>
</dbReference>
<comment type="subcellular location">
    <subcellularLocation>
        <location evidence="2 12">Cytoplasm</location>
    </subcellularLocation>
</comment>
<feature type="binding site" evidence="12">
    <location>
        <position position="293"/>
    </location>
    <ligand>
        <name>substrate</name>
        <note>ligand shared between dimeric partners</note>
    </ligand>
</feature>
<evidence type="ECO:0000313" key="14">
    <source>
        <dbReference type="EMBL" id="AGA69126.1"/>
    </source>
</evidence>
<feature type="binding site" evidence="12">
    <location>
        <position position="189"/>
    </location>
    <ligand>
        <name>substrate</name>
        <note>ligand shared between dimeric partners</note>
    </ligand>
</feature>
<keyword evidence="11 12" id="KW-0324">Glycolysis</keyword>
<evidence type="ECO:0000256" key="10">
    <source>
        <dbReference type="ARBA" id="ARBA00022842"/>
    </source>
</evidence>
<keyword evidence="10 12" id="KW-0460">Magnesium</keyword>
<dbReference type="AlphaFoldDB" id="L0F906"/>
<evidence type="ECO:0000256" key="2">
    <source>
        <dbReference type="ARBA" id="ARBA00004496"/>
    </source>
</evidence>
<dbReference type="PRINTS" id="PR00476">
    <property type="entry name" value="PHFRCTKINASE"/>
</dbReference>
<dbReference type="SUPFAM" id="SSF53784">
    <property type="entry name" value="Phosphofructokinase"/>
    <property type="match status" value="1"/>
</dbReference>
<evidence type="ECO:0000256" key="3">
    <source>
        <dbReference type="ARBA" id="ARBA00004679"/>
    </source>
</evidence>
<comment type="function">
    <text evidence="12">Catalyzes the phosphorylation of D-fructose 6-phosphate to fructose 1,6-bisphosphate by ATP, the first committing step of glycolysis.</text>
</comment>
<gene>
    <name evidence="12" type="primary">pfkA</name>
    <name evidence="14" type="ordered locus">Desdi_1637</name>
</gene>
<feature type="domain" description="Phosphofructokinase" evidence="13">
    <location>
        <begin position="19"/>
        <end position="325"/>
    </location>
</feature>
<dbReference type="NCBIfam" id="TIGR02483">
    <property type="entry name" value="PFK_mixed"/>
    <property type="match status" value="1"/>
</dbReference>
<dbReference type="KEGG" id="ddl:Desdi_1637"/>
<dbReference type="GO" id="GO:0047334">
    <property type="term" value="F:diphosphate-fructose-6-phosphate 1-phosphotransferase activity"/>
    <property type="evidence" value="ECO:0007669"/>
    <property type="project" value="InterPro"/>
</dbReference>
<keyword evidence="4 12" id="KW-0963">Cytoplasm</keyword>
<accession>L0F906</accession>
<dbReference type="InterPro" id="IPR012829">
    <property type="entry name" value="Phosphofructokinase_III"/>
</dbReference>
<dbReference type="PANTHER" id="PTHR13697">
    <property type="entry name" value="PHOSPHOFRUCTOKINASE"/>
    <property type="match status" value="1"/>
</dbReference>
<dbReference type="GO" id="GO:0005945">
    <property type="term" value="C:6-phosphofructokinase complex"/>
    <property type="evidence" value="ECO:0007669"/>
    <property type="project" value="TreeGrafter"/>
</dbReference>
<dbReference type="Proteomes" id="UP000010797">
    <property type="component" value="Chromosome"/>
</dbReference>
<feature type="binding site" description="in other chain" evidence="12">
    <location>
        <begin position="196"/>
        <end position="198"/>
    </location>
    <ligand>
        <name>substrate</name>
        <note>ligand shared between dimeric partners</note>
    </ligand>
</feature>
<evidence type="ECO:0000256" key="9">
    <source>
        <dbReference type="ARBA" id="ARBA00022840"/>
    </source>
</evidence>
<dbReference type="GO" id="GO:0005524">
    <property type="term" value="F:ATP binding"/>
    <property type="evidence" value="ECO:0007669"/>
    <property type="project" value="UniProtKB-KW"/>
</dbReference>
<dbReference type="EMBL" id="CP003344">
    <property type="protein sequence ID" value="AGA69126.1"/>
    <property type="molecule type" value="Genomic_DNA"/>
</dbReference>
<organism evidence="14 15">
    <name type="scientific">Desulfitobacterium dichloroeliminans (strain LMG P-21439 / DCA1)</name>
    <dbReference type="NCBI Taxonomy" id="871963"/>
    <lineage>
        <taxon>Bacteria</taxon>
        <taxon>Bacillati</taxon>
        <taxon>Bacillota</taxon>
        <taxon>Clostridia</taxon>
        <taxon>Eubacteriales</taxon>
        <taxon>Desulfitobacteriaceae</taxon>
        <taxon>Desulfitobacterium</taxon>
    </lineage>
</organism>
<evidence type="ECO:0000256" key="4">
    <source>
        <dbReference type="ARBA" id="ARBA00022490"/>
    </source>
</evidence>
<dbReference type="InterPro" id="IPR022953">
    <property type="entry name" value="ATP_PFK"/>
</dbReference>
<evidence type="ECO:0000313" key="15">
    <source>
        <dbReference type="Proteomes" id="UP000010797"/>
    </source>
</evidence>
<comment type="catalytic activity">
    <reaction evidence="12">
        <text>beta-D-fructose 6-phosphate + ATP = beta-D-fructose 1,6-bisphosphate + ADP + H(+)</text>
        <dbReference type="Rhea" id="RHEA:16109"/>
        <dbReference type="ChEBI" id="CHEBI:15378"/>
        <dbReference type="ChEBI" id="CHEBI:30616"/>
        <dbReference type="ChEBI" id="CHEBI:32966"/>
        <dbReference type="ChEBI" id="CHEBI:57634"/>
        <dbReference type="ChEBI" id="CHEBI:456216"/>
        <dbReference type="EC" id="2.7.1.11"/>
    </reaction>
</comment>
<keyword evidence="7 12" id="KW-0547">Nucleotide-binding</keyword>
<dbReference type="RefSeq" id="WP_015262116.1">
    <property type="nucleotide sequence ID" value="NC_019903.1"/>
</dbReference>
<dbReference type="GO" id="GO:0006002">
    <property type="term" value="P:fructose 6-phosphate metabolic process"/>
    <property type="evidence" value="ECO:0007669"/>
    <property type="project" value="InterPro"/>
</dbReference>
<dbReference type="Gene3D" id="3.40.50.450">
    <property type="match status" value="1"/>
</dbReference>
<evidence type="ECO:0000256" key="12">
    <source>
        <dbReference type="HAMAP-Rule" id="MF_01976"/>
    </source>
</evidence>
<keyword evidence="15" id="KW-1185">Reference proteome</keyword>
<dbReference type="PROSITE" id="PS00433">
    <property type="entry name" value="PHOSPHOFRUCTOKINASE"/>
    <property type="match status" value="1"/>
</dbReference>
<dbReference type="GO" id="GO:0042802">
    <property type="term" value="F:identical protein binding"/>
    <property type="evidence" value="ECO:0007669"/>
    <property type="project" value="TreeGrafter"/>
</dbReference>
<comment type="similarity">
    <text evidence="12">Belongs to the phosphofructokinase type A (PFKA) family. Mixed-substrate PFK group III subfamily.</text>
</comment>
<evidence type="ECO:0000256" key="11">
    <source>
        <dbReference type="ARBA" id="ARBA00023152"/>
    </source>
</evidence>
<dbReference type="GO" id="GO:0030388">
    <property type="term" value="P:fructose 1,6-bisphosphate metabolic process"/>
    <property type="evidence" value="ECO:0007669"/>
    <property type="project" value="TreeGrafter"/>
</dbReference>
<proteinExistence type="inferred from homology"/>
<dbReference type="InterPro" id="IPR015912">
    <property type="entry name" value="Phosphofructokinase_CS"/>
</dbReference>
<dbReference type="Pfam" id="PF00365">
    <property type="entry name" value="PFK"/>
    <property type="match status" value="1"/>
</dbReference>
<evidence type="ECO:0000256" key="1">
    <source>
        <dbReference type="ARBA" id="ARBA00001946"/>
    </source>
</evidence>
<feature type="binding site" evidence="12">
    <location>
        <position position="27"/>
    </location>
    <ligand>
        <name>ATP</name>
        <dbReference type="ChEBI" id="CHEBI:30616"/>
    </ligand>
</feature>
<dbReference type="GO" id="GO:0016208">
    <property type="term" value="F:AMP binding"/>
    <property type="evidence" value="ECO:0007669"/>
    <property type="project" value="TreeGrafter"/>
</dbReference>
<evidence type="ECO:0000256" key="6">
    <source>
        <dbReference type="ARBA" id="ARBA00022723"/>
    </source>
</evidence>
<comment type="subunit">
    <text evidence="12">Homodimer or homotetramer.</text>
</comment>
<keyword evidence="9 12" id="KW-0067">ATP-binding</keyword>
<dbReference type="GO" id="GO:0003872">
    <property type="term" value="F:6-phosphofructokinase activity"/>
    <property type="evidence" value="ECO:0007669"/>
    <property type="project" value="UniProtKB-UniRule"/>
</dbReference>
<dbReference type="EC" id="2.7.1.11" evidence="12"/>
<dbReference type="FunFam" id="3.40.50.460:FF:000002">
    <property type="entry name" value="ATP-dependent 6-phosphofructokinase"/>
    <property type="match status" value="1"/>
</dbReference>
<evidence type="ECO:0000256" key="5">
    <source>
        <dbReference type="ARBA" id="ARBA00022679"/>
    </source>
</evidence>
<feature type="binding site" description="in other chain" evidence="12">
    <location>
        <begin position="152"/>
        <end position="154"/>
    </location>
    <ligand>
        <name>substrate</name>
        <note>ligand shared between dimeric partners</note>
    </ligand>
</feature>
<dbReference type="PANTHER" id="PTHR13697:SF52">
    <property type="entry name" value="ATP-DEPENDENT 6-PHOSPHOFRUCTOKINASE 3"/>
    <property type="match status" value="1"/>
</dbReference>
<dbReference type="GO" id="GO:0070095">
    <property type="term" value="F:fructose-6-phosphate binding"/>
    <property type="evidence" value="ECO:0007669"/>
    <property type="project" value="TreeGrafter"/>
</dbReference>
<evidence type="ECO:0000256" key="7">
    <source>
        <dbReference type="ARBA" id="ARBA00022741"/>
    </source>
</evidence>
<dbReference type="STRING" id="871963.Desdi_1637"/>
<feature type="binding site" description="in other chain" evidence="12">
    <location>
        <position position="249"/>
    </location>
    <ligand>
        <name>substrate</name>
        <note>ligand shared between dimeric partners</note>
    </ligand>
</feature>
<dbReference type="InterPro" id="IPR012003">
    <property type="entry name" value="ATP_PFK_prok-type"/>
</dbReference>
<keyword evidence="5 12" id="KW-0808">Transferase</keyword>
<dbReference type="HOGENOM" id="CLU_020655_0_0_9"/>
<comment type="cofactor">
    <cofactor evidence="1 12">
        <name>Mg(2+)</name>
        <dbReference type="ChEBI" id="CHEBI:18420"/>
    </cofactor>
</comment>
<dbReference type="eggNOG" id="COG0205">
    <property type="taxonomic scope" value="Bacteria"/>
</dbReference>
<sequence>MENLSGEQQKKRKSSAIKKLAILTGGGDCPGLNAVIRAAVKTACYRGIEVVGIQDGFRGAVEGDFRTLGFKDVSGILPRGGTILGTTNRDNPFAYSVQVEGTRQIQDRSDEVMDRFKAEGIDALITIGGDGSLSIAQEFAKKGLNVVGVPKTIDNDLMATDLTFGFQTAVATAQDALDRLHTTAESHHRIMILEVMGRYAGWIALYAGVAGGADVILIPEVPYQLESIAKAVKRRADQGKHFSIIVVAEGAKPLGGEMVVERTVPGRTDPIKLGGIGAKLAADLEKLTAIESRVTVLGHLQRGGSPIAVDRVLSTRYGVAAVEAVLDKDYGMMVALQGQDIVRVPIKEAVHQLKKIKSDDPVLLAARSMGIEFGD</sequence>
<dbReference type="OrthoDB" id="9802503at2"/>
<feature type="binding site" evidence="12">
    <location>
        <begin position="89"/>
        <end position="90"/>
    </location>
    <ligand>
        <name>ATP</name>
        <dbReference type="ChEBI" id="CHEBI:30616"/>
    </ligand>
</feature>
<protein>
    <recommendedName>
        <fullName evidence="12">ATP-dependent 6-phosphofructokinase</fullName>
        <shortName evidence="12">ATP-PFK</shortName>
        <shortName evidence="12">Phosphofructokinase</shortName>
        <ecNumber evidence="12">2.7.1.11</ecNumber>
    </recommendedName>
    <alternativeName>
        <fullName evidence="12">Phosphohexokinase</fullName>
    </alternativeName>
</protein>
<dbReference type="GO" id="GO:0048029">
    <property type="term" value="F:monosaccharide binding"/>
    <property type="evidence" value="ECO:0007669"/>
    <property type="project" value="TreeGrafter"/>
</dbReference>
<dbReference type="GO" id="GO:0061621">
    <property type="term" value="P:canonical glycolysis"/>
    <property type="evidence" value="ECO:0007669"/>
    <property type="project" value="TreeGrafter"/>
</dbReference>